<dbReference type="EMBL" id="LNZH02000215">
    <property type="protein sequence ID" value="OCB84383.1"/>
    <property type="molecule type" value="Genomic_DNA"/>
</dbReference>
<dbReference type="InterPro" id="IPR006439">
    <property type="entry name" value="HAD-SF_hydro_IA"/>
</dbReference>
<evidence type="ECO:0000313" key="1">
    <source>
        <dbReference type="EMBL" id="OCB84383.1"/>
    </source>
</evidence>
<dbReference type="AlphaFoldDB" id="A0A9Q5HR02"/>
<dbReference type="GO" id="GO:0050308">
    <property type="term" value="F:sugar-phosphatase activity"/>
    <property type="evidence" value="ECO:0007669"/>
    <property type="project" value="TreeGrafter"/>
</dbReference>
<dbReference type="NCBIfam" id="TIGR01509">
    <property type="entry name" value="HAD-SF-IA-v3"/>
    <property type="match status" value="1"/>
</dbReference>
<name>A0A9Q5HR02_SANBA</name>
<dbReference type="InterPro" id="IPR023214">
    <property type="entry name" value="HAD_sf"/>
</dbReference>
<evidence type="ECO:0000313" key="2">
    <source>
        <dbReference type="Proteomes" id="UP000757232"/>
    </source>
</evidence>
<dbReference type="SFLD" id="SFLDG01129">
    <property type="entry name" value="C1.5:_HAD__Beta-PGM__Phosphata"/>
    <property type="match status" value="1"/>
</dbReference>
<dbReference type="InterPro" id="IPR036412">
    <property type="entry name" value="HAD-like_sf"/>
</dbReference>
<dbReference type="PANTHER" id="PTHR43481">
    <property type="entry name" value="FRUCTOSE-1-PHOSPHATE PHOSPHATASE"/>
    <property type="match status" value="1"/>
</dbReference>
<accession>A0A9Q5HR02</accession>
<dbReference type="Gene3D" id="1.10.150.240">
    <property type="entry name" value="Putative phosphatase, domain 2"/>
    <property type="match status" value="1"/>
</dbReference>
<keyword evidence="2" id="KW-1185">Reference proteome</keyword>
<protein>
    <submittedName>
        <fullName evidence="1">Phosphatase</fullName>
    </submittedName>
</protein>
<gene>
    <name evidence="1" type="ORF">A7U60_g8367</name>
</gene>
<comment type="caution">
    <text evidence="1">The sequence shown here is derived from an EMBL/GenBank/DDBJ whole genome shotgun (WGS) entry which is preliminary data.</text>
</comment>
<organism evidence="1 2">
    <name type="scientific">Sanghuangporus baumii</name>
    <name type="common">Phellinus baumii</name>
    <dbReference type="NCBI Taxonomy" id="108892"/>
    <lineage>
        <taxon>Eukaryota</taxon>
        <taxon>Fungi</taxon>
        <taxon>Dikarya</taxon>
        <taxon>Basidiomycota</taxon>
        <taxon>Agaricomycotina</taxon>
        <taxon>Agaricomycetes</taxon>
        <taxon>Hymenochaetales</taxon>
        <taxon>Hymenochaetaceae</taxon>
        <taxon>Sanghuangporus</taxon>
    </lineage>
</organism>
<dbReference type="InterPro" id="IPR051806">
    <property type="entry name" value="HAD-like_SPP"/>
</dbReference>
<sequence length="235" mass="25061">MPAVTETFDGILFDMDGTLVDSTQGVIGAWHSFKDTYPHIHVEDILNTAHGVRTVDNLKLHCGITDPDELESEAVRFEQEIVNHSAKNGRQGIVQLPGVRDLCNHLFTLPEGSRRWAICTSATRAYATQALQIAGVPHPPNFIAAEDVKTGKPAPDPYLEGAKLLGVDPKRCLVVEDAPAGIASGLAAGSKALAVVTSHTADAMREAGATYLVQNLGSVSMKLTPEGVKVTMNTL</sequence>
<dbReference type="InterPro" id="IPR023198">
    <property type="entry name" value="PGP-like_dom2"/>
</dbReference>
<dbReference type="Pfam" id="PF00702">
    <property type="entry name" value="Hydrolase"/>
    <property type="match status" value="1"/>
</dbReference>
<dbReference type="Proteomes" id="UP000757232">
    <property type="component" value="Unassembled WGS sequence"/>
</dbReference>
<dbReference type="SFLD" id="SFLDS00003">
    <property type="entry name" value="Haloacid_Dehalogenase"/>
    <property type="match status" value="1"/>
</dbReference>
<reference evidence="1" key="1">
    <citation type="submission" date="2016-06" db="EMBL/GenBank/DDBJ databases">
        <title>Draft Genome sequence of the fungus Inonotus baumii.</title>
        <authorList>
            <person name="Zhu H."/>
            <person name="Lin W."/>
        </authorList>
    </citation>
    <scope>NUCLEOTIDE SEQUENCE</scope>
    <source>
        <strain evidence="1">821</strain>
    </source>
</reference>
<dbReference type="PANTHER" id="PTHR43481:SF4">
    <property type="entry name" value="GLYCEROL-1-PHOSPHATE PHOSPHOHYDROLASE 1-RELATED"/>
    <property type="match status" value="1"/>
</dbReference>
<proteinExistence type="predicted"/>
<dbReference type="OrthoDB" id="40579at2759"/>
<dbReference type="SUPFAM" id="SSF56784">
    <property type="entry name" value="HAD-like"/>
    <property type="match status" value="1"/>
</dbReference>
<dbReference type="Gene3D" id="3.40.50.1000">
    <property type="entry name" value="HAD superfamily/HAD-like"/>
    <property type="match status" value="1"/>
</dbReference>